<dbReference type="RefSeq" id="WP_209820687.1">
    <property type="nucleotide sequence ID" value="NZ_JAVDTL010000004.1"/>
</dbReference>
<gene>
    <name evidence="1" type="ORF">J2W88_002996</name>
    <name evidence="2" type="ORF">J2W93_004565</name>
</gene>
<proteinExistence type="predicted"/>
<keyword evidence="3" id="KW-1185">Reference proteome</keyword>
<evidence type="ECO:0000313" key="4">
    <source>
        <dbReference type="Proteomes" id="UP001253458"/>
    </source>
</evidence>
<evidence type="ECO:0000313" key="3">
    <source>
        <dbReference type="Proteomes" id="UP001249076"/>
    </source>
</evidence>
<name>A0AAJ2F1I5_ACIDE</name>
<dbReference type="Proteomes" id="UP001249076">
    <property type="component" value="Unassembled WGS sequence"/>
</dbReference>
<sequence length="81" mass="8940">METVSYQRISDAKPTHIITACEDSDTCPGCGAGYKVGLSACEYCRRPVRFAAGSLVPKEMLACVHMGEAIIPRMLDERFRE</sequence>
<comment type="caution">
    <text evidence="1">The sequence shown here is derived from an EMBL/GenBank/DDBJ whole genome shotgun (WGS) entry which is preliminary data.</text>
</comment>
<dbReference type="Proteomes" id="UP001253458">
    <property type="component" value="Unassembled WGS sequence"/>
</dbReference>
<evidence type="ECO:0000313" key="1">
    <source>
        <dbReference type="EMBL" id="MDR6767715.1"/>
    </source>
</evidence>
<dbReference type="EMBL" id="JAVDTL010000004">
    <property type="protein sequence ID" value="MDR6767715.1"/>
    <property type="molecule type" value="Genomic_DNA"/>
</dbReference>
<dbReference type="EMBL" id="JAVDTS010000011">
    <property type="protein sequence ID" value="MDR6839697.1"/>
    <property type="molecule type" value="Genomic_DNA"/>
</dbReference>
<protein>
    <submittedName>
        <fullName evidence="1">Uncharacterized protein</fullName>
    </submittedName>
</protein>
<reference evidence="1 3" key="1">
    <citation type="submission" date="2023-07" db="EMBL/GenBank/DDBJ databases">
        <title>Sorghum-associated microbial communities from plants grown in Nebraska, USA.</title>
        <authorList>
            <person name="Schachtman D."/>
        </authorList>
    </citation>
    <scope>NUCLEOTIDE SEQUENCE</scope>
    <source>
        <strain evidence="2 3">BE105</strain>
        <strain evidence="1">BE69</strain>
    </source>
</reference>
<accession>A0AAJ2F1I5</accession>
<dbReference type="AlphaFoldDB" id="A0AAJ2F1I5"/>
<evidence type="ECO:0000313" key="2">
    <source>
        <dbReference type="EMBL" id="MDR6839697.1"/>
    </source>
</evidence>
<organism evidence="1 4">
    <name type="scientific">Acidovorax delafieldii</name>
    <name type="common">Pseudomonas delafieldii</name>
    <dbReference type="NCBI Taxonomy" id="47920"/>
    <lineage>
        <taxon>Bacteria</taxon>
        <taxon>Pseudomonadati</taxon>
        <taxon>Pseudomonadota</taxon>
        <taxon>Betaproteobacteria</taxon>
        <taxon>Burkholderiales</taxon>
        <taxon>Comamonadaceae</taxon>
        <taxon>Acidovorax</taxon>
    </lineage>
</organism>